<name>A0AAU6R6V4_9STAP</name>
<dbReference type="Gene3D" id="2.60.120.10">
    <property type="entry name" value="Jelly Rolls"/>
    <property type="match status" value="1"/>
</dbReference>
<gene>
    <name evidence="1" type="ORF">QA541_05660</name>
</gene>
<dbReference type="InterPro" id="IPR014710">
    <property type="entry name" value="RmlC-like_jellyroll"/>
</dbReference>
<sequence length="166" mass="18771">MKIYPLEKSKATKINNHNLSGFFINRLTTLDSKISINFIHLEANGIIGNHKAPVNQILLIVQGEAIVSSKNHTSVSVSKNTAVFFEAGEMHETRTNNGLNAVIIERPDLKDDLFHIINKFSTLILYKFSDNDKINALKTIKGDFICNDFFLIHQLDVDLQVNKTFK</sequence>
<reference evidence="1" key="1">
    <citation type="submission" date="2023-04" db="EMBL/GenBank/DDBJ databases">
        <title>Macrococci isolated from food, foodproducing animals, and human clinical materials.</title>
        <authorList>
            <person name="Maslanova I."/>
            <person name="Svec P."/>
            <person name="Sedlacek I."/>
            <person name="Novakova D."/>
            <person name="Keller J.E."/>
            <person name="Schwendener S."/>
            <person name="Finstrlova A."/>
            <person name="Botka T."/>
            <person name="Kovarovic V."/>
            <person name="Petras P."/>
            <person name="Perreten V."/>
            <person name="Pantucek R."/>
        </authorList>
    </citation>
    <scope>NUCLEOTIDE SEQUENCE</scope>
    <source>
        <strain evidence="1">NRL/St 21/332</strain>
    </source>
</reference>
<dbReference type="RefSeq" id="WP_283720752.1">
    <property type="nucleotide sequence ID" value="NZ_CP124577.1"/>
</dbReference>
<proteinExistence type="predicted"/>
<dbReference type="AlphaFoldDB" id="A0AAU6R6V4"/>
<protein>
    <recommendedName>
        <fullName evidence="2">Cupin domain-containing protein</fullName>
    </recommendedName>
</protein>
<evidence type="ECO:0008006" key="2">
    <source>
        <dbReference type="Google" id="ProtNLM"/>
    </source>
</evidence>
<accession>A0AAU6R6V4</accession>
<dbReference type="EMBL" id="CP124577">
    <property type="protein sequence ID" value="WZE65746.1"/>
    <property type="molecule type" value="Genomic_DNA"/>
</dbReference>
<dbReference type="SUPFAM" id="SSF51182">
    <property type="entry name" value="RmlC-like cupins"/>
    <property type="match status" value="1"/>
</dbReference>
<dbReference type="InterPro" id="IPR011051">
    <property type="entry name" value="RmlC_Cupin_sf"/>
</dbReference>
<evidence type="ECO:0000313" key="1">
    <source>
        <dbReference type="EMBL" id="WZE65746.1"/>
    </source>
</evidence>
<organism evidence="1">
    <name type="scientific">Macrococcus psychrotolerans</name>
    <dbReference type="NCBI Taxonomy" id="3039389"/>
    <lineage>
        <taxon>Bacteria</taxon>
        <taxon>Bacillati</taxon>
        <taxon>Bacillota</taxon>
        <taxon>Bacilli</taxon>
        <taxon>Bacillales</taxon>
        <taxon>Staphylococcaceae</taxon>
        <taxon>Macrococcus</taxon>
    </lineage>
</organism>